<dbReference type="GO" id="GO:0032259">
    <property type="term" value="P:methylation"/>
    <property type="evidence" value="ECO:0007669"/>
    <property type="project" value="UniProtKB-KW"/>
</dbReference>
<comment type="caution">
    <text evidence="4">The sequence shown here is derived from an EMBL/GenBank/DDBJ whole genome shotgun (WGS) entry which is preliminary data.</text>
</comment>
<dbReference type="OrthoDB" id="9799872at2"/>
<keyword evidence="3" id="KW-0949">S-adenosyl-L-methionine</keyword>
<accession>A0A108U5M3</accession>
<gene>
    <name evidence="4" type="ORF">AZ78_0542</name>
</gene>
<dbReference type="Pfam" id="PF13489">
    <property type="entry name" value="Methyltransf_23"/>
    <property type="match status" value="1"/>
</dbReference>
<proteinExistence type="predicted"/>
<keyword evidence="5" id="KW-1185">Reference proteome</keyword>
<dbReference type="PANTHER" id="PTHR43464:SF19">
    <property type="entry name" value="UBIQUINONE BIOSYNTHESIS O-METHYLTRANSFERASE, MITOCHONDRIAL"/>
    <property type="match status" value="1"/>
</dbReference>
<evidence type="ECO:0000256" key="2">
    <source>
        <dbReference type="ARBA" id="ARBA00022679"/>
    </source>
</evidence>
<keyword evidence="1" id="KW-0489">Methyltransferase</keyword>
<reference evidence="4 5" key="1">
    <citation type="journal article" date="2014" name="Genome Announc.">
        <title>Draft Genome Sequence of Lysobacter capsici AZ78, a Bacterium Antagonistic to Plant-Pathogenic Oomycetes.</title>
        <authorList>
            <person name="Puopolo G."/>
            <person name="Sonego P."/>
            <person name="Engelen K."/>
            <person name="Pertot I."/>
        </authorList>
    </citation>
    <scope>NUCLEOTIDE SEQUENCE [LARGE SCALE GENOMIC DNA]</scope>
    <source>
        <strain evidence="4 5">AZ78</strain>
    </source>
</reference>
<dbReference type="Proteomes" id="UP000023435">
    <property type="component" value="Unassembled WGS sequence"/>
</dbReference>
<evidence type="ECO:0000313" key="4">
    <source>
        <dbReference type="EMBL" id="KWS02996.1"/>
    </source>
</evidence>
<dbReference type="EMBL" id="JAJA02000001">
    <property type="protein sequence ID" value="KWS02996.1"/>
    <property type="molecule type" value="Genomic_DNA"/>
</dbReference>
<evidence type="ECO:0000313" key="5">
    <source>
        <dbReference type="Proteomes" id="UP000023435"/>
    </source>
</evidence>
<dbReference type="AlphaFoldDB" id="A0A108U5M3"/>
<dbReference type="GO" id="GO:0008168">
    <property type="term" value="F:methyltransferase activity"/>
    <property type="evidence" value="ECO:0007669"/>
    <property type="project" value="UniProtKB-KW"/>
</dbReference>
<dbReference type="PANTHER" id="PTHR43464">
    <property type="entry name" value="METHYLTRANSFERASE"/>
    <property type="match status" value="1"/>
</dbReference>
<organism evidence="4 5">
    <name type="scientific">Lysobacter capsici AZ78</name>
    <dbReference type="NCBI Taxonomy" id="1444315"/>
    <lineage>
        <taxon>Bacteria</taxon>
        <taxon>Pseudomonadati</taxon>
        <taxon>Pseudomonadota</taxon>
        <taxon>Gammaproteobacteria</taxon>
        <taxon>Lysobacterales</taxon>
        <taxon>Lysobacteraceae</taxon>
        <taxon>Lysobacter</taxon>
    </lineage>
</organism>
<dbReference type="Gene3D" id="3.40.50.150">
    <property type="entry name" value="Vaccinia Virus protein VP39"/>
    <property type="match status" value="1"/>
</dbReference>
<dbReference type="RefSeq" id="WP_036107425.1">
    <property type="nucleotide sequence ID" value="NZ_JAJA02000001.1"/>
</dbReference>
<dbReference type="CDD" id="cd02440">
    <property type="entry name" value="AdoMet_MTases"/>
    <property type="match status" value="1"/>
</dbReference>
<protein>
    <submittedName>
        <fullName evidence="4">Uncharacterized protein</fullName>
    </submittedName>
</protein>
<evidence type="ECO:0000256" key="3">
    <source>
        <dbReference type="ARBA" id="ARBA00022691"/>
    </source>
</evidence>
<dbReference type="SUPFAM" id="SSF53335">
    <property type="entry name" value="S-adenosyl-L-methionine-dependent methyltransferases"/>
    <property type="match status" value="1"/>
</dbReference>
<dbReference type="InterPro" id="IPR029063">
    <property type="entry name" value="SAM-dependent_MTases_sf"/>
</dbReference>
<sequence length="210" mass="23351">MARVAAKSPAPPWLGDQALSLLLRDYAFDSVLDVGCGNGRQAQHLRAHGKQVTTISFEAYGGFAPDFVGDFDDYASEQRFDVVWCSHALEHQPNVGRFLQRLLHFTKPDGLLAITVPPARPRIVGGHLTLWNAGLLLYNLIVAGIDCRDARLKTYGYNLSVIVPARRAQLPALRHDVGDIERLAAFFPMPVRQGFDGRIEQIGWDRPPPR</sequence>
<name>A0A108U5M3_9GAMM</name>
<keyword evidence="2" id="KW-0808">Transferase</keyword>
<evidence type="ECO:0000256" key="1">
    <source>
        <dbReference type="ARBA" id="ARBA00022603"/>
    </source>
</evidence>